<feature type="region of interest" description="Disordered" evidence="1">
    <location>
        <begin position="19"/>
        <end position="49"/>
    </location>
</feature>
<feature type="compositionally biased region" description="Basic and acidic residues" evidence="1">
    <location>
        <begin position="39"/>
        <end position="49"/>
    </location>
</feature>
<dbReference type="EMBL" id="GG697397">
    <property type="protein sequence ID" value="EFQ35653.1"/>
    <property type="molecule type" value="Genomic_DNA"/>
</dbReference>
<keyword evidence="3" id="KW-1185">Reference proteome</keyword>
<dbReference type="VEuPathDB" id="FungiDB:GLRG_10797"/>
<evidence type="ECO:0000256" key="1">
    <source>
        <dbReference type="SAM" id="MobiDB-lite"/>
    </source>
</evidence>
<accession>E3QXQ0</accession>
<sequence length="350" mass="38801">MAPNPSRKGPDLKMTMTTRANTGVQGNAGIQKITASKGTKNEKASKADSKENKFNTFHPFGTRLPRELAVMIIEEAVECGPAIAYAECKMDKYDSLRLALTNGKDGNASKFKELIRLAKLLPDFRCIIERRFGQSLDENVAKDPRLGIRKEKDLMVMNFNGRGVQFLNWITMAVISINRSELAPGIRNVGVRFNDAKCDGISICYGCAACVDDIVLKNSCAWELAFFCQNLSDADDIFVLVLLRGTDVVGNNVNKHANLMKTLIADSKTIRGHASFEDANRTWVEVSRHTPRAHLALVKSHVLLPVLSLCRAAQSINANQVSRLVGAQARRRVRFRVLVGSRWKDATLKI</sequence>
<name>E3QXQ0_COLGM</name>
<dbReference type="AlphaFoldDB" id="E3QXQ0"/>
<gene>
    <name evidence="2" type="ORF">GLRG_10797</name>
</gene>
<evidence type="ECO:0000313" key="2">
    <source>
        <dbReference type="EMBL" id="EFQ35653.1"/>
    </source>
</evidence>
<dbReference type="Proteomes" id="UP000008782">
    <property type="component" value="Unassembled WGS sequence"/>
</dbReference>
<dbReference type="HOGENOM" id="CLU_792286_0_0_1"/>
<organism evidence="3">
    <name type="scientific">Colletotrichum graminicola (strain M1.001 / M2 / FGSC 10212)</name>
    <name type="common">Maize anthracnose fungus</name>
    <name type="synonym">Glomerella graminicola</name>
    <dbReference type="NCBI Taxonomy" id="645133"/>
    <lineage>
        <taxon>Eukaryota</taxon>
        <taxon>Fungi</taxon>
        <taxon>Dikarya</taxon>
        <taxon>Ascomycota</taxon>
        <taxon>Pezizomycotina</taxon>
        <taxon>Sordariomycetes</taxon>
        <taxon>Hypocreomycetidae</taxon>
        <taxon>Glomerellales</taxon>
        <taxon>Glomerellaceae</taxon>
        <taxon>Colletotrichum</taxon>
        <taxon>Colletotrichum graminicola species complex</taxon>
    </lineage>
</organism>
<dbReference type="GeneID" id="24416162"/>
<proteinExistence type="predicted"/>
<dbReference type="eggNOG" id="ENOG502T4RQ">
    <property type="taxonomic scope" value="Eukaryota"/>
</dbReference>
<dbReference type="RefSeq" id="XP_008099673.1">
    <property type="nucleotide sequence ID" value="XM_008101482.1"/>
</dbReference>
<protein>
    <submittedName>
        <fullName evidence="2">Uncharacterized protein</fullName>
    </submittedName>
</protein>
<reference evidence="3" key="1">
    <citation type="journal article" date="2012" name="Nat. Genet.">
        <title>Lifestyle transitions in plant pathogenic Colletotrichum fungi deciphered by genome and transcriptome analyses.</title>
        <authorList>
            <person name="O'Connell R.J."/>
            <person name="Thon M.R."/>
            <person name="Hacquard S."/>
            <person name="Amyotte S.G."/>
            <person name="Kleemann J."/>
            <person name="Torres M.F."/>
            <person name="Damm U."/>
            <person name="Buiate E.A."/>
            <person name="Epstein L."/>
            <person name="Alkan N."/>
            <person name="Altmueller J."/>
            <person name="Alvarado-Balderrama L."/>
            <person name="Bauser C.A."/>
            <person name="Becker C."/>
            <person name="Birren B.W."/>
            <person name="Chen Z."/>
            <person name="Choi J."/>
            <person name="Crouch J.A."/>
            <person name="Duvick J.P."/>
            <person name="Farman M.A."/>
            <person name="Gan P."/>
            <person name="Heiman D."/>
            <person name="Henrissat B."/>
            <person name="Howard R.J."/>
            <person name="Kabbage M."/>
            <person name="Koch C."/>
            <person name="Kracher B."/>
            <person name="Kubo Y."/>
            <person name="Law A.D."/>
            <person name="Lebrun M.-H."/>
            <person name="Lee Y.-H."/>
            <person name="Miyara I."/>
            <person name="Moore N."/>
            <person name="Neumann U."/>
            <person name="Nordstroem K."/>
            <person name="Panaccione D.G."/>
            <person name="Panstruga R."/>
            <person name="Place M."/>
            <person name="Proctor R.H."/>
            <person name="Prusky D."/>
            <person name="Rech G."/>
            <person name="Reinhardt R."/>
            <person name="Rollins J.A."/>
            <person name="Rounsley S."/>
            <person name="Schardl C.L."/>
            <person name="Schwartz D.C."/>
            <person name="Shenoy N."/>
            <person name="Shirasu K."/>
            <person name="Sikhakolli U.R."/>
            <person name="Stueber K."/>
            <person name="Sukno S.A."/>
            <person name="Sweigard J.A."/>
            <person name="Takano Y."/>
            <person name="Takahara H."/>
            <person name="Trail F."/>
            <person name="van der Does H.C."/>
            <person name="Voll L.M."/>
            <person name="Will I."/>
            <person name="Young S."/>
            <person name="Zeng Q."/>
            <person name="Zhang J."/>
            <person name="Zhou S."/>
            <person name="Dickman M.B."/>
            <person name="Schulze-Lefert P."/>
            <person name="Ver Loren van Themaat E."/>
            <person name="Ma L.-J."/>
            <person name="Vaillancourt L.J."/>
        </authorList>
    </citation>
    <scope>NUCLEOTIDE SEQUENCE [LARGE SCALE GENOMIC DNA]</scope>
    <source>
        <strain evidence="3">M1.001 / M2 / FGSC 10212</strain>
    </source>
</reference>
<dbReference type="OrthoDB" id="4845882at2759"/>
<evidence type="ECO:0000313" key="3">
    <source>
        <dbReference type="Proteomes" id="UP000008782"/>
    </source>
</evidence>